<dbReference type="OrthoDB" id="10057956at2759"/>
<dbReference type="InterPro" id="IPR038904">
    <property type="entry name" value="BRAT1"/>
</dbReference>
<protein>
    <submittedName>
        <fullName evidence="3">Uncharacterized protein</fullName>
    </submittedName>
</protein>
<evidence type="ECO:0000313" key="3">
    <source>
        <dbReference type="EnsemblMetazoa" id="AAEL022100-PA"/>
    </source>
</evidence>
<dbReference type="GO" id="GO:0006974">
    <property type="term" value="P:DNA damage response"/>
    <property type="evidence" value="ECO:0007669"/>
    <property type="project" value="InterPro"/>
</dbReference>
<reference evidence="4" key="1">
    <citation type="submission" date="2017-06" db="EMBL/GenBank/DDBJ databases">
        <title>Aedes aegypti genome working group (AGWG) sequencing and assembly.</title>
        <authorList>
            <consortium name="Aedes aegypti Genome Working Group (AGWG)"/>
            <person name="Matthews B.J."/>
        </authorList>
    </citation>
    <scope>NUCLEOTIDE SEQUENCE [LARGE SCALE GENOMIC DNA]</scope>
    <source>
        <strain evidence="4">LVP_AGWG</strain>
    </source>
</reference>
<dbReference type="PANTHER" id="PTHR21331">
    <property type="entry name" value="BRCA1-ASSOCIATED ATM ACTIVATOR 1"/>
    <property type="match status" value="1"/>
</dbReference>
<evidence type="ECO:0000256" key="1">
    <source>
        <dbReference type="ARBA" id="ARBA00004496"/>
    </source>
</evidence>
<dbReference type="AlphaFoldDB" id="A0A903VFB7"/>
<dbReference type="GO" id="GO:0005737">
    <property type="term" value="C:cytoplasm"/>
    <property type="evidence" value="ECO:0007669"/>
    <property type="project" value="UniProtKB-SubCell"/>
</dbReference>
<evidence type="ECO:0000256" key="2">
    <source>
        <dbReference type="ARBA" id="ARBA00022490"/>
    </source>
</evidence>
<evidence type="ECO:0000313" key="4">
    <source>
        <dbReference type="Proteomes" id="UP000008820"/>
    </source>
</evidence>
<dbReference type="EnsemblMetazoa" id="AAEL022100-RA">
    <property type="protein sequence ID" value="AAEL022100-PA"/>
    <property type="gene ID" value="AAEL022100"/>
</dbReference>
<comment type="subcellular location">
    <subcellularLocation>
        <location evidence="1">Cytoplasm</location>
    </subcellularLocation>
</comment>
<organism evidence="3 4">
    <name type="scientific">Aedes aegypti</name>
    <name type="common">Yellowfever mosquito</name>
    <name type="synonym">Culex aegypti</name>
    <dbReference type="NCBI Taxonomy" id="7159"/>
    <lineage>
        <taxon>Eukaryota</taxon>
        <taxon>Metazoa</taxon>
        <taxon>Ecdysozoa</taxon>
        <taxon>Arthropoda</taxon>
        <taxon>Hexapoda</taxon>
        <taxon>Insecta</taxon>
        <taxon>Pterygota</taxon>
        <taxon>Neoptera</taxon>
        <taxon>Endopterygota</taxon>
        <taxon>Diptera</taxon>
        <taxon>Nematocera</taxon>
        <taxon>Culicoidea</taxon>
        <taxon>Culicidae</taxon>
        <taxon>Culicinae</taxon>
        <taxon>Aedini</taxon>
        <taxon>Aedes</taxon>
        <taxon>Stegomyia</taxon>
    </lineage>
</organism>
<keyword evidence="4" id="KW-1185">Reference proteome</keyword>
<dbReference type="GO" id="GO:0005634">
    <property type="term" value="C:nucleus"/>
    <property type="evidence" value="ECO:0007669"/>
    <property type="project" value="TreeGrafter"/>
</dbReference>
<keyword evidence="2" id="KW-0963">Cytoplasm</keyword>
<sequence>MLNLLGNPNLPPRHVVLALKLTQLSIEHGLSPNLALLMDNIQGSGLEYVGRIIFTRLHDINWEVRDSALELLASVVEISEIKFPSFQKHILDCNIIPVVEGGGQKRLGTVRARIGAPLPDAHGQDTPAVGALAGAVESD</sequence>
<proteinExistence type="predicted"/>
<accession>A0A903VFB7</accession>
<dbReference type="GO" id="GO:0008283">
    <property type="term" value="P:cell population proliferation"/>
    <property type="evidence" value="ECO:0007669"/>
    <property type="project" value="InterPro"/>
</dbReference>
<gene>
    <name evidence="3" type="primary">110681266</name>
</gene>
<name>A0A903VFB7_AEDAE</name>
<dbReference type="Proteomes" id="UP000008820">
    <property type="component" value="Unassembled WGS sequence"/>
</dbReference>
<dbReference type="PANTHER" id="PTHR21331:SF2">
    <property type="entry name" value="BRCA1-ASSOCIATED ATM ACTIVATOR 1"/>
    <property type="match status" value="1"/>
</dbReference>
<reference evidence="3" key="2">
    <citation type="submission" date="2022-10" db="UniProtKB">
        <authorList>
            <consortium name="EnsemblMetazoa"/>
        </authorList>
    </citation>
    <scope>IDENTIFICATION</scope>
    <source>
        <strain evidence="3">LVP_AGWG</strain>
    </source>
</reference>